<dbReference type="Proteomes" id="UP000887574">
    <property type="component" value="Unplaced"/>
</dbReference>
<reference evidence="2" key="1">
    <citation type="submission" date="2022-11" db="UniProtKB">
        <authorList>
            <consortium name="WormBaseParasite"/>
        </authorList>
    </citation>
    <scope>IDENTIFICATION</scope>
</reference>
<evidence type="ECO:0000313" key="2">
    <source>
        <dbReference type="WBParaSite" id="jg18255"/>
    </source>
</evidence>
<sequence>MQSRIERQKKRGIAREWIPVKECSSKEDTDNNCRRSSSYNKCGKLPSAKRGIFWFHVCQDFNEELPKSKIYENACNEVNVYPERKEPVRVSTVPIYHALVQRNQR</sequence>
<protein>
    <submittedName>
        <fullName evidence="2">Uncharacterized protein</fullName>
    </submittedName>
</protein>
<dbReference type="AlphaFoldDB" id="A0A915DCQ1"/>
<accession>A0A915DCQ1</accession>
<proteinExistence type="predicted"/>
<keyword evidence="1" id="KW-1185">Reference proteome</keyword>
<organism evidence="1 2">
    <name type="scientific">Ditylenchus dipsaci</name>
    <dbReference type="NCBI Taxonomy" id="166011"/>
    <lineage>
        <taxon>Eukaryota</taxon>
        <taxon>Metazoa</taxon>
        <taxon>Ecdysozoa</taxon>
        <taxon>Nematoda</taxon>
        <taxon>Chromadorea</taxon>
        <taxon>Rhabditida</taxon>
        <taxon>Tylenchina</taxon>
        <taxon>Tylenchomorpha</taxon>
        <taxon>Sphaerularioidea</taxon>
        <taxon>Anguinidae</taxon>
        <taxon>Anguininae</taxon>
        <taxon>Ditylenchus</taxon>
    </lineage>
</organism>
<dbReference type="WBParaSite" id="jg18255">
    <property type="protein sequence ID" value="jg18255"/>
    <property type="gene ID" value="jg18255"/>
</dbReference>
<name>A0A915DCQ1_9BILA</name>
<evidence type="ECO:0000313" key="1">
    <source>
        <dbReference type="Proteomes" id="UP000887574"/>
    </source>
</evidence>